<dbReference type="AlphaFoldDB" id="A0A449A5E5"/>
<protein>
    <submittedName>
        <fullName evidence="4">Multiple sugar ABC transporter ATP-binding protein</fullName>
    </submittedName>
</protein>
<keyword evidence="5" id="KW-1185">Reference proteome</keyword>
<dbReference type="KEGG" id="mnu:NCTC10166_00488"/>
<dbReference type="PROSITE" id="PS00211">
    <property type="entry name" value="ABC_TRANSPORTER_1"/>
    <property type="match status" value="1"/>
</dbReference>
<dbReference type="OrthoDB" id="394854at2"/>
<dbReference type="InterPro" id="IPR003593">
    <property type="entry name" value="AAA+_ATPase"/>
</dbReference>
<dbReference type="Proteomes" id="UP000289440">
    <property type="component" value="Chromosome"/>
</dbReference>
<keyword evidence="1" id="KW-0547">Nucleotide-binding</keyword>
<dbReference type="PROSITE" id="PS50893">
    <property type="entry name" value="ABC_TRANSPORTER_2"/>
    <property type="match status" value="1"/>
</dbReference>
<dbReference type="InterPro" id="IPR017871">
    <property type="entry name" value="ABC_transporter-like_CS"/>
</dbReference>
<dbReference type="SUPFAM" id="SSF52540">
    <property type="entry name" value="P-loop containing nucleoside triphosphate hydrolases"/>
    <property type="match status" value="1"/>
</dbReference>
<reference evidence="4 5" key="1">
    <citation type="submission" date="2019-01" db="EMBL/GenBank/DDBJ databases">
        <authorList>
            <consortium name="Pathogen Informatics"/>
        </authorList>
    </citation>
    <scope>NUCLEOTIDE SEQUENCE [LARGE SCALE GENOMIC DNA]</scope>
    <source>
        <strain evidence="4 5">NCTC10166</strain>
    </source>
</reference>
<dbReference type="EMBL" id="LR214951">
    <property type="protein sequence ID" value="VEU59510.1"/>
    <property type="molecule type" value="Genomic_DNA"/>
</dbReference>
<evidence type="ECO:0000256" key="2">
    <source>
        <dbReference type="ARBA" id="ARBA00022840"/>
    </source>
</evidence>
<dbReference type="Pfam" id="PF00005">
    <property type="entry name" value="ABC_tran"/>
    <property type="match status" value="1"/>
</dbReference>
<organism evidence="4 5">
    <name type="scientific">Mesomycoplasma neurolyticum</name>
    <dbReference type="NCBI Taxonomy" id="2120"/>
    <lineage>
        <taxon>Bacteria</taxon>
        <taxon>Bacillati</taxon>
        <taxon>Mycoplasmatota</taxon>
        <taxon>Mycoplasmoidales</taxon>
        <taxon>Metamycoplasmataceae</taxon>
        <taxon>Mesomycoplasma</taxon>
    </lineage>
</organism>
<dbReference type="PANTHER" id="PTHR43875:SF1">
    <property type="entry name" value="OSMOPROTECTIVE COMPOUNDS UPTAKE ATP-BINDING PROTEIN GGTA"/>
    <property type="match status" value="1"/>
</dbReference>
<dbReference type="GO" id="GO:0055052">
    <property type="term" value="C:ATP-binding cassette (ABC) transporter complex, substrate-binding subunit-containing"/>
    <property type="evidence" value="ECO:0007669"/>
    <property type="project" value="TreeGrafter"/>
</dbReference>
<keyword evidence="2 4" id="KW-0067">ATP-binding</keyword>
<dbReference type="GO" id="GO:0016887">
    <property type="term" value="F:ATP hydrolysis activity"/>
    <property type="evidence" value="ECO:0007669"/>
    <property type="project" value="InterPro"/>
</dbReference>
<dbReference type="RefSeq" id="WP_129719895.1">
    <property type="nucleotide sequence ID" value="NZ_LR214951.1"/>
</dbReference>
<feature type="domain" description="ABC transporter" evidence="3">
    <location>
        <begin position="12"/>
        <end position="305"/>
    </location>
</feature>
<dbReference type="GO" id="GO:0005524">
    <property type="term" value="F:ATP binding"/>
    <property type="evidence" value="ECO:0007669"/>
    <property type="project" value="UniProtKB-KW"/>
</dbReference>
<evidence type="ECO:0000313" key="5">
    <source>
        <dbReference type="Proteomes" id="UP000289440"/>
    </source>
</evidence>
<gene>
    <name evidence="4" type="ORF">NCTC10166_00488</name>
</gene>
<dbReference type="InterPro" id="IPR027417">
    <property type="entry name" value="P-loop_NTPase"/>
</dbReference>
<evidence type="ECO:0000256" key="1">
    <source>
        <dbReference type="ARBA" id="ARBA00022741"/>
    </source>
</evidence>
<proteinExistence type="predicted"/>
<dbReference type="InterPro" id="IPR003439">
    <property type="entry name" value="ABC_transporter-like_ATP-bd"/>
</dbReference>
<dbReference type="Gene3D" id="3.40.50.300">
    <property type="entry name" value="P-loop containing nucleotide triphosphate hydrolases"/>
    <property type="match status" value="1"/>
</dbReference>
<evidence type="ECO:0000259" key="3">
    <source>
        <dbReference type="PROSITE" id="PS50893"/>
    </source>
</evidence>
<dbReference type="PANTHER" id="PTHR43875">
    <property type="entry name" value="MALTODEXTRIN IMPORT ATP-BINDING PROTEIN MSMX"/>
    <property type="match status" value="1"/>
</dbReference>
<evidence type="ECO:0000313" key="4">
    <source>
        <dbReference type="EMBL" id="VEU59510.1"/>
    </source>
</evidence>
<sequence length="404" mass="47623">MEKKVFNNQTILSIEDLKFKYNNKSLTLVIKKLNLQENKIITLLGPSGSGKTTLLNLIAGFIKSKNIKIKNNLSINEIGYIMQNFSLYENVSAKENIYVSAKNSFSWKYQNKINFWFNFLENNKNIKNKNKITLHLDKMQNFIKLKKYSKIKWTLLKIEAKLFFNINFLKQLKKYKLKSFFEKDLKDIAKQLGIENILNKKANELSGGEKQRVAFAKSIIKKNKLILMDEPFSALDAKIKEQTIDWLKKIQKIYNLSIIIVTHDQIDAMQISDLILVLKNGEIQQLGTSQELYDDPKNLFVAKFIGFPEIHKIGENKDFWFFVRDNKMFLTKNKNGKWKVKDKKIIGDFCIFNLETLDNNKFAKSKWNCKDFEIDDKLNLYFHKNDLIIFDKKTEQRVYNEKNK</sequence>
<dbReference type="InterPro" id="IPR047641">
    <property type="entry name" value="ABC_transpr_MalK/UgpC-like"/>
</dbReference>
<name>A0A449A5E5_9BACT</name>
<accession>A0A449A5E5</accession>
<dbReference type="SMART" id="SM00382">
    <property type="entry name" value="AAA"/>
    <property type="match status" value="1"/>
</dbReference>